<sequence>MSDPPRTSPPERKGRSRERNVNLLKYYGISGSAAGDNRQPLDIDSDTFEPNKYFSRLLKEKTLSGLIKRDNELVAEIREIDGDMKTLVYENYSKFISATDTIRKMKSNVESMESEMSRLNDSMNSITQQCTNITNALGPNREKIQRLTNVHNLLKRLQFIFELPDRLGRCLANGHYAQAVKYYTKAKRLLNHYQHLAAFKGIERDSEAIINKIRDEIWKNAKQPDRKLDDMAEDMRLLLLLQEDPPKLWKEYLDVQVARLHTCDANGVDTVDELTSKALMPLEDTVKHFESLFLKPVSTEEEASIPYDKDQAKSDLMQAITPHIDAFFHKASEYTKLQTTSMNGQQTLDQIKHLHNLTASVSENASALVRLAAIDKRMQTLMDERESGFIDGLMFTSVDQLKARMTRLDGFSLDTIEGISTNKNALNDFIYDTASWLIQHIENECLGSLRNMLETLTPDSQPNFLVHVRQSVERMWQSLLDTISGSKLDNDNAVKLIVGSRLCYDLAEHIIPEVYSNLPRKDTAAAANDDDDDSREDAHNMMEQYIHKGQSLLNKQTMQEGFRLTLLIQNEYLRGDRLDGKPEHVSQAWVDAFERVRYIEQLVETVYPQTPSPEGNGGAGGGGGGGGTEMSDMDYEYRFGSTASEGLYTRPTQSTHSLTTTSSETPGEVTGLGIIPKFGYDMTQNMMSNIDKLFAERVDIYRSVDPTPVGVCAGVLRMLLKAFLETVRQMRLKQSDYQQLQLDVEYLRLMMWPYTQHDNKWMSSMLQEIISGAHTRCETPKPLNPEDVESILSLVVPS</sequence>
<keyword evidence="8" id="KW-1185">Reference proteome</keyword>
<evidence type="ECO:0000313" key="7">
    <source>
        <dbReference type="EMBL" id="KAJ8662440.1"/>
    </source>
</evidence>
<reference evidence="7 8" key="1">
    <citation type="submission" date="2023-03" db="EMBL/GenBank/DDBJ databases">
        <title>Genome sequence of Lichtheimia ornata CBS 291.66.</title>
        <authorList>
            <person name="Mohabir J.T."/>
            <person name="Shea T.P."/>
            <person name="Kurbessoian T."/>
            <person name="Berby B."/>
            <person name="Fontaine J."/>
            <person name="Livny J."/>
            <person name="Gnirke A."/>
            <person name="Stajich J.E."/>
            <person name="Cuomo C.A."/>
        </authorList>
    </citation>
    <scope>NUCLEOTIDE SEQUENCE [LARGE SCALE GENOMIC DNA]</scope>
    <source>
        <strain evidence="7">CBS 291.66</strain>
    </source>
</reference>
<dbReference type="PANTHER" id="PTHR15954">
    <property type="entry name" value="VACUOLAR PROTEIN SORTING-ASSOCIATED PROTEIN 51 HOMOLOG"/>
    <property type="match status" value="1"/>
</dbReference>
<evidence type="ECO:0000256" key="2">
    <source>
        <dbReference type="ARBA" id="ARBA00022448"/>
    </source>
</evidence>
<feature type="coiled-coil region" evidence="4">
    <location>
        <begin position="102"/>
        <end position="129"/>
    </location>
</feature>
<keyword evidence="3" id="KW-0445">Lipid transport</keyword>
<organism evidence="7 8">
    <name type="scientific">Lichtheimia ornata</name>
    <dbReference type="NCBI Taxonomy" id="688661"/>
    <lineage>
        <taxon>Eukaryota</taxon>
        <taxon>Fungi</taxon>
        <taxon>Fungi incertae sedis</taxon>
        <taxon>Mucoromycota</taxon>
        <taxon>Mucoromycotina</taxon>
        <taxon>Mucoromycetes</taxon>
        <taxon>Mucorales</taxon>
        <taxon>Lichtheimiaceae</taxon>
        <taxon>Lichtheimia</taxon>
    </lineage>
</organism>
<feature type="compositionally biased region" description="Low complexity" evidence="5">
    <location>
        <begin position="649"/>
        <end position="665"/>
    </location>
</feature>
<evidence type="ECO:0000256" key="3">
    <source>
        <dbReference type="RuleBase" id="RU368010"/>
    </source>
</evidence>
<comment type="subcellular location">
    <subcellularLocation>
        <location evidence="3">Golgi apparatus</location>
        <location evidence="3">trans-Golgi network</location>
    </subcellularLocation>
</comment>
<dbReference type="PANTHER" id="PTHR15954:SF4">
    <property type="entry name" value="VACUOLAR PROTEIN SORTING-ASSOCIATED PROTEIN 51 HOMOLOG"/>
    <property type="match status" value="1"/>
</dbReference>
<evidence type="ECO:0000259" key="6">
    <source>
        <dbReference type="Pfam" id="PF15469"/>
    </source>
</evidence>
<dbReference type="GO" id="GO:0005829">
    <property type="term" value="C:cytosol"/>
    <property type="evidence" value="ECO:0007669"/>
    <property type="project" value="GOC"/>
</dbReference>
<proteinExistence type="inferred from homology"/>
<keyword evidence="4" id="KW-0175">Coiled coil</keyword>
<dbReference type="EMBL" id="JARTCD010000005">
    <property type="protein sequence ID" value="KAJ8662440.1"/>
    <property type="molecule type" value="Genomic_DNA"/>
</dbReference>
<dbReference type="InterPro" id="IPR039481">
    <property type="entry name" value="EXOC2/Sec5_N_dom"/>
</dbReference>
<name>A0AAD7VBH6_9FUNG</name>
<dbReference type="GO" id="GO:0006869">
    <property type="term" value="P:lipid transport"/>
    <property type="evidence" value="ECO:0007669"/>
    <property type="project" value="UniProtKB-UniRule"/>
</dbReference>
<evidence type="ECO:0000256" key="5">
    <source>
        <dbReference type="SAM" id="MobiDB-lite"/>
    </source>
</evidence>
<feature type="region of interest" description="Disordered" evidence="5">
    <location>
        <begin position="1"/>
        <end position="20"/>
    </location>
</feature>
<dbReference type="GO" id="GO:0048193">
    <property type="term" value="P:Golgi vesicle transport"/>
    <property type="evidence" value="ECO:0007669"/>
    <property type="project" value="TreeGrafter"/>
</dbReference>
<dbReference type="GO" id="GO:1990745">
    <property type="term" value="C:EARP complex"/>
    <property type="evidence" value="ECO:0007669"/>
    <property type="project" value="TreeGrafter"/>
</dbReference>
<dbReference type="AlphaFoldDB" id="A0AAD7VBH6"/>
<evidence type="ECO:0000313" key="8">
    <source>
        <dbReference type="Proteomes" id="UP001234581"/>
    </source>
</evidence>
<dbReference type="GeneID" id="83209552"/>
<dbReference type="GO" id="GO:0007030">
    <property type="term" value="P:Golgi organization"/>
    <property type="evidence" value="ECO:0007669"/>
    <property type="project" value="UniProtKB-UniRule"/>
</dbReference>
<keyword evidence="3" id="KW-0333">Golgi apparatus</keyword>
<dbReference type="Pfam" id="PF15469">
    <property type="entry name" value="Sec5"/>
    <property type="match status" value="1"/>
</dbReference>
<dbReference type="GO" id="GO:0016020">
    <property type="term" value="C:membrane"/>
    <property type="evidence" value="ECO:0007669"/>
    <property type="project" value="TreeGrafter"/>
</dbReference>
<accession>A0AAD7VBH6</accession>
<dbReference type="GO" id="GO:0000938">
    <property type="term" value="C:GARP complex"/>
    <property type="evidence" value="ECO:0007669"/>
    <property type="project" value="UniProtKB-UniRule"/>
</dbReference>
<feature type="compositionally biased region" description="Basic and acidic residues" evidence="5">
    <location>
        <begin position="9"/>
        <end position="20"/>
    </location>
</feature>
<keyword evidence="2 3" id="KW-0813">Transport</keyword>
<comment type="subunit">
    <text evidence="3">Component of the Golgi-associated retrograde protein (GARP) complex.</text>
</comment>
<protein>
    <recommendedName>
        <fullName evidence="3">Vacuolar protein sorting-associated protein 51 homolog</fullName>
    </recommendedName>
</protein>
<feature type="compositionally biased region" description="Gly residues" evidence="5">
    <location>
        <begin position="615"/>
        <end position="628"/>
    </location>
</feature>
<feature type="domain" description="Exocyst complex component EXOC2/Sec5 N-terminal" evidence="6">
    <location>
        <begin position="25"/>
        <end position="245"/>
    </location>
</feature>
<evidence type="ECO:0000256" key="1">
    <source>
        <dbReference type="ARBA" id="ARBA00006080"/>
    </source>
</evidence>
<dbReference type="GO" id="GO:0015031">
    <property type="term" value="P:protein transport"/>
    <property type="evidence" value="ECO:0007669"/>
    <property type="project" value="UniProtKB-UniRule"/>
</dbReference>
<evidence type="ECO:0000256" key="4">
    <source>
        <dbReference type="SAM" id="Coils"/>
    </source>
</evidence>
<dbReference type="GO" id="GO:0032456">
    <property type="term" value="P:endocytic recycling"/>
    <property type="evidence" value="ECO:0007669"/>
    <property type="project" value="TreeGrafter"/>
</dbReference>
<gene>
    <name evidence="7" type="ORF">O0I10_002134</name>
</gene>
<dbReference type="RefSeq" id="XP_058347353.1">
    <property type="nucleotide sequence ID" value="XM_058482222.1"/>
</dbReference>
<feature type="region of interest" description="Disordered" evidence="5">
    <location>
        <begin position="646"/>
        <end position="666"/>
    </location>
</feature>
<comment type="similarity">
    <text evidence="1 3">Belongs to the VPS51 family.</text>
</comment>
<keyword evidence="3" id="KW-0653">Protein transport</keyword>
<comment type="function">
    <text evidence="3">Acts as component of the GARP complex that is involved in retrograde transport from early and late endosomes to the trans-Golgi network (TGN).</text>
</comment>
<dbReference type="Proteomes" id="UP001234581">
    <property type="component" value="Unassembled WGS sequence"/>
</dbReference>
<comment type="caution">
    <text evidence="7">The sequence shown here is derived from an EMBL/GenBank/DDBJ whole genome shotgun (WGS) entry which is preliminary data.</text>
</comment>
<dbReference type="GO" id="GO:0042147">
    <property type="term" value="P:retrograde transport, endosome to Golgi"/>
    <property type="evidence" value="ECO:0007669"/>
    <property type="project" value="UniProtKB-UniRule"/>
</dbReference>
<dbReference type="InterPro" id="IPR014812">
    <property type="entry name" value="Vps51"/>
</dbReference>
<feature type="region of interest" description="Disordered" evidence="5">
    <location>
        <begin position="608"/>
        <end position="631"/>
    </location>
</feature>